<reference evidence="1" key="1">
    <citation type="submission" date="2022-11" db="UniProtKB">
        <authorList>
            <consortium name="EnsemblMetazoa"/>
        </authorList>
    </citation>
    <scope>IDENTIFICATION</scope>
</reference>
<sequence>MFPRFILKRWQVKRHVEQPNKPKTPARRLYDVIAGKLTTSGYEEDTKESKIEQTFDDQERRLKSIWKKLDFQSDQLDQMQEHLEGIAVKIVGSKPPKSHLYVDLENRPSPQMFV</sequence>
<protein>
    <submittedName>
        <fullName evidence="1">Uncharacterized protein</fullName>
    </submittedName>
</protein>
<dbReference type="RefSeq" id="XP_020916814.1">
    <property type="nucleotide sequence ID" value="XM_021061155.2"/>
</dbReference>
<dbReference type="KEGG" id="epa:110254186"/>
<dbReference type="GeneID" id="110254186"/>
<dbReference type="EnsemblMetazoa" id="XM_021061155.2">
    <property type="protein sequence ID" value="XP_020916814.1"/>
    <property type="gene ID" value="LOC110254186"/>
</dbReference>
<organism evidence="1 2">
    <name type="scientific">Exaiptasia diaphana</name>
    <name type="common">Tropical sea anemone</name>
    <name type="synonym">Aiptasia pulchella</name>
    <dbReference type="NCBI Taxonomy" id="2652724"/>
    <lineage>
        <taxon>Eukaryota</taxon>
        <taxon>Metazoa</taxon>
        <taxon>Cnidaria</taxon>
        <taxon>Anthozoa</taxon>
        <taxon>Hexacorallia</taxon>
        <taxon>Actiniaria</taxon>
        <taxon>Aiptasiidae</taxon>
        <taxon>Exaiptasia</taxon>
    </lineage>
</organism>
<proteinExistence type="predicted"/>
<evidence type="ECO:0000313" key="2">
    <source>
        <dbReference type="Proteomes" id="UP000887567"/>
    </source>
</evidence>
<dbReference type="AlphaFoldDB" id="A0A913YAI9"/>
<keyword evidence="2" id="KW-1185">Reference proteome</keyword>
<name>A0A913YAI9_EXADI</name>
<evidence type="ECO:0000313" key="1">
    <source>
        <dbReference type="EnsemblMetazoa" id="XP_020916814.1"/>
    </source>
</evidence>
<dbReference type="Proteomes" id="UP000887567">
    <property type="component" value="Unplaced"/>
</dbReference>
<accession>A0A913YAI9</accession>